<accession>A0ABY1RNR5</accession>
<organism evidence="6 7">
    <name type="scientific">Xanthomonas fragariae</name>
    <dbReference type="NCBI Taxonomy" id="48664"/>
    <lineage>
        <taxon>Bacteria</taxon>
        <taxon>Pseudomonadati</taxon>
        <taxon>Pseudomonadota</taxon>
        <taxon>Gammaproteobacteria</taxon>
        <taxon>Lysobacterales</taxon>
        <taxon>Lysobacteraceae</taxon>
        <taxon>Xanthomonas</taxon>
    </lineage>
</organism>
<evidence type="ECO:0000256" key="4">
    <source>
        <dbReference type="ARBA" id="ARBA00023172"/>
    </source>
</evidence>
<keyword evidence="2" id="KW-0229">DNA integration</keyword>
<dbReference type="InterPro" id="IPR011010">
    <property type="entry name" value="DNA_brk_join_enz"/>
</dbReference>
<evidence type="ECO:0000313" key="7">
    <source>
        <dbReference type="Proteomes" id="UP000195877"/>
    </source>
</evidence>
<dbReference type="EMBL" id="LT853882">
    <property type="protein sequence ID" value="SMQ98902.1"/>
    <property type="molecule type" value="Genomic_DNA"/>
</dbReference>
<dbReference type="InterPro" id="IPR013762">
    <property type="entry name" value="Integrase-like_cat_sf"/>
</dbReference>
<keyword evidence="3" id="KW-0238">DNA-binding</keyword>
<dbReference type="InterPro" id="IPR002104">
    <property type="entry name" value="Integrase_catalytic"/>
</dbReference>
<reference evidence="6 7" key="1">
    <citation type="submission" date="2017-05" db="EMBL/GenBank/DDBJ databases">
        <authorList>
            <person name="Blom J."/>
        </authorList>
    </citation>
    <scope>NUCLEOTIDE SEQUENCE [LARGE SCALE GENOMIC DNA]</scope>
    <source>
        <strain evidence="6">PD885</strain>
    </source>
</reference>
<dbReference type="Gene3D" id="1.10.150.130">
    <property type="match status" value="1"/>
</dbReference>
<evidence type="ECO:0000256" key="2">
    <source>
        <dbReference type="ARBA" id="ARBA00022908"/>
    </source>
</evidence>
<dbReference type="Pfam" id="PF00589">
    <property type="entry name" value="Phage_integrase"/>
    <property type="match status" value="1"/>
</dbReference>
<dbReference type="PANTHER" id="PTHR30349">
    <property type="entry name" value="PHAGE INTEGRASE-RELATED"/>
    <property type="match status" value="1"/>
</dbReference>
<dbReference type="Proteomes" id="UP000195877">
    <property type="component" value="Chromosome 1"/>
</dbReference>
<dbReference type="PANTHER" id="PTHR30349:SF64">
    <property type="entry name" value="PROPHAGE INTEGRASE INTD-RELATED"/>
    <property type="match status" value="1"/>
</dbReference>
<dbReference type="InterPro" id="IPR010998">
    <property type="entry name" value="Integrase_recombinase_N"/>
</dbReference>
<comment type="similarity">
    <text evidence="1">Belongs to the 'phage' integrase family.</text>
</comment>
<evidence type="ECO:0000256" key="3">
    <source>
        <dbReference type="ARBA" id="ARBA00023125"/>
    </source>
</evidence>
<dbReference type="PROSITE" id="PS51898">
    <property type="entry name" value="TYR_RECOMBINASE"/>
    <property type="match status" value="1"/>
</dbReference>
<dbReference type="GeneID" id="69055327"/>
<evidence type="ECO:0000313" key="6">
    <source>
        <dbReference type="EMBL" id="SMQ98902.1"/>
    </source>
</evidence>
<gene>
    <name evidence="6" type="ORF">PD885_01657</name>
</gene>
<keyword evidence="7" id="KW-1185">Reference proteome</keyword>
<sequence length="444" mass="49895">MPDHTKQSTSCRCIIRNLPLGNTVIGEIIVEGVDAAECFDKVLKTLTRRARRKKSDYSEEKPTLKVRMLSDEITGYISDLKRTKMTLTHIQSNEQTLGVMLAAIGDKQIASVTDTDIRAALDSYKFWPKNARRKKAYKYLSFQEILEIGRKEKHSSINAATYNNHVKRINAFFNMQLDAEHIERSPAKGIAVEVDTSTLVKTRRPLSRDDLARIFELEPYAQWSKDMPHRWWAPMIALYSGARAGEIAQLKISDIVTIDGISCFCFRVTTKDQRIKNASSIRVIPIAQPLLDAGILTYVNEVKSTGQDRLFPHLPLTISVYDGEAYMKGYGSAMVQQFGRYLKKRGFKTGIGSHIFRHTFATNLTREKVGAVQIAALTGHKVIGSASESVLVPGLQSYIDRNECPPELRACAETLAKFNPGIEIPIYTPGQFAKALSDRKCFKK</sequence>
<evidence type="ECO:0000256" key="1">
    <source>
        <dbReference type="ARBA" id="ARBA00008857"/>
    </source>
</evidence>
<proteinExistence type="inferred from homology"/>
<dbReference type="RefSeq" id="WP_231895772.1">
    <property type="nucleotide sequence ID" value="NZ_CP127378.1"/>
</dbReference>
<dbReference type="SUPFAM" id="SSF56349">
    <property type="entry name" value="DNA breaking-rejoining enzymes"/>
    <property type="match status" value="1"/>
</dbReference>
<dbReference type="Gene3D" id="1.10.443.10">
    <property type="entry name" value="Intergrase catalytic core"/>
    <property type="match status" value="1"/>
</dbReference>
<dbReference type="CDD" id="cd01184">
    <property type="entry name" value="INT_C_like_1"/>
    <property type="match status" value="1"/>
</dbReference>
<protein>
    <submittedName>
        <fullName evidence="6">Site-specific tyrosine recombinase XerC</fullName>
    </submittedName>
</protein>
<name>A0ABY1RNR5_9XANT</name>
<keyword evidence="4" id="KW-0233">DNA recombination</keyword>
<evidence type="ECO:0000259" key="5">
    <source>
        <dbReference type="PROSITE" id="PS51898"/>
    </source>
</evidence>
<feature type="domain" description="Tyr recombinase" evidence="5">
    <location>
        <begin position="201"/>
        <end position="413"/>
    </location>
</feature>
<dbReference type="InterPro" id="IPR050090">
    <property type="entry name" value="Tyrosine_recombinase_XerCD"/>
</dbReference>